<comment type="caution">
    <text evidence="2">The sequence shown here is derived from an EMBL/GenBank/DDBJ whole genome shotgun (WGS) entry which is preliminary data.</text>
</comment>
<dbReference type="STRING" id="35608.A0A2U1PCK3"/>
<dbReference type="AlphaFoldDB" id="A0A2U1PCK3"/>
<dbReference type="Proteomes" id="UP000245207">
    <property type="component" value="Unassembled WGS sequence"/>
</dbReference>
<keyword evidence="3" id="KW-1185">Reference proteome</keyword>
<protein>
    <submittedName>
        <fullName evidence="2">Malectin</fullName>
    </submittedName>
</protein>
<dbReference type="InterPro" id="IPR021720">
    <property type="entry name" value="Malectin_dom"/>
</dbReference>
<organism evidence="2 3">
    <name type="scientific">Artemisia annua</name>
    <name type="common">Sweet wormwood</name>
    <dbReference type="NCBI Taxonomy" id="35608"/>
    <lineage>
        <taxon>Eukaryota</taxon>
        <taxon>Viridiplantae</taxon>
        <taxon>Streptophyta</taxon>
        <taxon>Embryophyta</taxon>
        <taxon>Tracheophyta</taxon>
        <taxon>Spermatophyta</taxon>
        <taxon>Magnoliopsida</taxon>
        <taxon>eudicotyledons</taxon>
        <taxon>Gunneridae</taxon>
        <taxon>Pentapetalae</taxon>
        <taxon>asterids</taxon>
        <taxon>campanulids</taxon>
        <taxon>Asterales</taxon>
        <taxon>Asteraceae</taxon>
        <taxon>Asteroideae</taxon>
        <taxon>Anthemideae</taxon>
        <taxon>Artemisiinae</taxon>
        <taxon>Artemisia</taxon>
    </lineage>
</organism>
<proteinExistence type="predicted"/>
<sequence>MTRFNPNLVSPATTRSYVFLEVSLPTGKGLTAYILPPSYPAPARLARTAAMSLTYYALHLMNRDYTVRFHYAEVISPKTAHLTTPVSVYSMFMSRGRELEIKDFEIVKEAGGAGRPLVRSYMVNMTNNTLKIQLYWAEKGTIANLQSMFEEVMVLISEINLIEEGQSFYEFTKILKVVIFVTTKAEAYVFGCILELDDADLGFKYSSKEAMTILNVALLYKNASLP</sequence>
<evidence type="ECO:0000313" key="3">
    <source>
        <dbReference type="Proteomes" id="UP000245207"/>
    </source>
</evidence>
<evidence type="ECO:0000313" key="2">
    <source>
        <dbReference type="EMBL" id="PWA83491.1"/>
    </source>
</evidence>
<dbReference type="Gene3D" id="2.60.120.430">
    <property type="entry name" value="Galactose-binding lectin"/>
    <property type="match status" value="1"/>
</dbReference>
<dbReference type="EMBL" id="PKPP01001344">
    <property type="protein sequence ID" value="PWA83491.1"/>
    <property type="molecule type" value="Genomic_DNA"/>
</dbReference>
<dbReference type="Pfam" id="PF11721">
    <property type="entry name" value="Malectin"/>
    <property type="match status" value="1"/>
</dbReference>
<name>A0A2U1PCK3_ARTAN</name>
<gene>
    <name evidence="2" type="ORF">CTI12_AA168580</name>
</gene>
<feature type="domain" description="Malectin" evidence="1">
    <location>
        <begin position="46"/>
        <end position="142"/>
    </location>
</feature>
<dbReference type="PANTHER" id="PTHR34081:SF1">
    <property type="entry name" value="MALECTIN, LEUCINE-RICH REPEAT DOMAIN, L DOMAIN-LIKE PROTEIN-RELATED"/>
    <property type="match status" value="1"/>
</dbReference>
<reference evidence="2 3" key="1">
    <citation type="journal article" date="2018" name="Mol. Plant">
        <title>The genome of Artemisia annua provides insight into the evolution of Asteraceae family and artemisinin biosynthesis.</title>
        <authorList>
            <person name="Shen Q."/>
            <person name="Zhang L."/>
            <person name="Liao Z."/>
            <person name="Wang S."/>
            <person name="Yan T."/>
            <person name="Shi P."/>
            <person name="Liu M."/>
            <person name="Fu X."/>
            <person name="Pan Q."/>
            <person name="Wang Y."/>
            <person name="Lv Z."/>
            <person name="Lu X."/>
            <person name="Zhang F."/>
            <person name="Jiang W."/>
            <person name="Ma Y."/>
            <person name="Chen M."/>
            <person name="Hao X."/>
            <person name="Li L."/>
            <person name="Tang Y."/>
            <person name="Lv G."/>
            <person name="Zhou Y."/>
            <person name="Sun X."/>
            <person name="Brodelius P.E."/>
            <person name="Rose J.K.C."/>
            <person name="Tang K."/>
        </authorList>
    </citation>
    <scope>NUCLEOTIDE SEQUENCE [LARGE SCALE GENOMIC DNA]</scope>
    <source>
        <strain evidence="3">cv. Huhao1</strain>
        <tissue evidence="2">Leaf</tissue>
    </source>
</reference>
<accession>A0A2U1PCK3</accession>
<evidence type="ECO:0000259" key="1">
    <source>
        <dbReference type="Pfam" id="PF11721"/>
    </source>
</evidence>
<dbReference type="OrthoDB" id="4062651at2759"/>
<dbReference type="PANTHER" id="PTHR34081">
    <property type="entry name" value="MALECTIN DOMAIN-CONTAINING PROTEIN"/>
    <property type="match status" value="1"/>
</dbReference>